<reference evidence="3" key="1">
    <citation type="journal article" date="2019" name="Int. J. Syst. Evol. Microbiol.">
        <title>The Global Catalogue of Microorganisms (GCM) 10K type strain sequencing project: providing services to taxonomists for standard genome sequencing and annotation.</title>
        <authorList>
            <consortium name="The Broad Institute Genomics Platform"/>
            <consortium name="The Broad Institute Genome Sequencing Center for Infectious Disease"/>
            <person name="Wu L."/>
            <person name="Ma J."/>
        </authorList>
    </citation>
    <scope>NUCLEOTIDE SEQUENCE [LARGE SCALE GENOMIC DNA]</scope>
    <source>
        <strain evidence="3">JCM 17591</strain>
    </source>
</reference>
<dbReference type="Proteomes" id="UP001501079">
    <property type="component" value="Unassembled WGS sequence"/>
</dbReference>
<protein>
    <recommendedName>
        <fullName evidence="1">MmeI-like N-terminal domain-containing protein</fullName>
    </recommendedName>
</protein>
<dbReference type="EMBL" id="BAABBW010000001">
    <property type="protein sequence ID" value="GAA4167922.1"/>
    <property type="molecule type" value="Genomic_DNA"/>
</dbReference>
<name>A0ABP7ZQE4_9MICO</name>
<organism evidence="2 3">
    <name type="scientific">Gryllotalpicola koreensis</name>
    <dbReference type="NCBI Taxonomy" id="993086"/>
    <lineage>
        <taxon>Bacteria</taxon>
        <taxon>Bacillati</taxon>
        <taxon>Actinomycetota</taxon>
        <taxon>Actinomycetes</taxon>
        <taxon>Micrococcales</taxon>
        <taxon>Microbacteriaceae</taxon>
        <taxon>Gryllotalpicola</taxon>
    </lineage>
</organism>
<sequence length="84" mass="9599">MPRYVITSDFRHIRLLDLHEQNRVEFPLTDFGTNADRLAFLAGYGVRSFGTDAQEAASIKAARIMAGLYELLARHLRRARHTLV</sequence>
<dbReference type="Pfam" id="PF20464">
    <property type="entry name" value="MmeI_N"/>
    <property type="match status" value="1"/>
</dbReference>
<evidence type="ECO:0000313" key="2">
    <source>
        <dbReference type="EMBL" id="GAA4167922.1"/>
    </source>
</evidence>
<keyword evidence="3" id="KW-1185">Reference proteome</keyword>
<accession>A0ABP7ZQE4</accession>
<feature type="domain" description="MmeI-like N-terminal" evidence="1">
    <location>
        <begin position="2"/>
        <end position="74"/>
    </location>
</feature>
<evidence type="ECO:0000259" key="1">
    <source>
        <dbReference type="Pfam" id="PF20464"/>
    </source>
</evidence>
<proteinExistence type="predicted"/>
<evidence type="ECO:0000313" key="3">
    <source>
        <dbReference type="Proteomes" id="UP001501079"/>
    </source>
</evidence>
<dbReference type="InterPro" id="IPR046817">
    <property type="entry name" value="MmeI_N"/>
</dbReference>
<gene>
    <name evidence="2" type="ORF">GCM10022287_02220</name>
</gene>
<comment type="caution">
    <text evidence="2">The sequence shown here is derived from an EMBL/GenBank/DDBJ whole genome shotgun (WGS) entry which is preliminary data.</text>
</comment>